<feature type="compositionally biased region" description="Basic and acidic residues" evidence="1">
    <location>
        <begin position="498"/>
        <end position="520"/>
    </location>
</feature>
<feature type="region of interest" description="Disordered" evidence="1">
    <location>
        <begin position="432"/>
        <end position="477"/>
    </location>
</feature>
<dbReference type="AlphaFoldDB" id="A4RUE0"/>
<feature type="compositionally biased region" description="Low complexity" evidence="1">
    <location>
        <begin position="457"/>
        <end position="471"/>
    </location>
</feature>
<reference evidence="2 3" key="1">
    <citation type="journal article" date="2007" name="Proc. Natl. Acad. Sci. U.S.A.">
        <title>The tiny eukaryote Ostreococcus provides genomic insights into the paradox of plankton speciation.</title>
        <authorList>
            <person name="Palenik B."/>
            <person name="Grimwood J."/>
            <person name="Aerts A."/>
            <person name="Rouze P."/>
            <person name="Salamov A."/>
            <person name="Putnam N."/>
            <person name="Dupont C."/>
            <person name="Jorgensen R."/>
            <person name="Derelle E."/>
            <person name="Rombauts S."/>
            <person name="Zhou K."/>
            <person name="Otillar R."/>
            <person name="Merchant S.S."/>
            <person name="Podell S."/>
            <person name="Gaasterland T."/>
            <person name="Napoli C."/>
            <person name="Gendler K."/>
            <person name="Manuell A."/>
            <person name="Tai V."/>
            <person name="Vallon O."/>
            <person name="Piganeau G."/>
            <person name="Jancek S."/>
            <person name="Heijde M."/>
            <person name="Jabbari K."/>
            <person name="Bowler C."/>
            <person name="Lohr M."/>
            <person name="Robbens S."/>
            <person name="Werner G."/>
            <person name="Dubchak I."/>
            <person name="Pazour G.J."/>
            <person name="Ren Q."/>
            <person name="Paulsen I."/>
            <person name="Delwiche C."/>
            <person name="Schmutz J."/>
            <person name="Rokhsar D."/>
            <person name="Van de Peer Y."/>
            <person name="Moreau H."/>
            <person name="Grigoriev I.V."/>
        </authorList>
    </citation>
    <scope>NUCLEOTIDE SEQUENCE [LARGE SCALE GENOMIC DNA]</scope>
    <source>
        <strain evidence="2 3">CCE9901</strain>
    </source>
</reference>
<protein>
    <submittedName>
        <fullName evidence="2">Uncharacterized protein</fullName>
    </submittedName>
</protein>
<proteinExistence type="predicted"/>
<dbReference type="GeneID" id="5000982"/>
<dbReference type="HOGENOM" id="CLU_500040_0_0_1"/>
<accession>A4RUE0</accession>
<feature type="compositionally biased region" description="Basic residues" evidence="1">
    <location>
        <begin position="441"/>
        <end position="456"/>
    </location>
</feature>
<sequence length="545" mass="59781">MTTEFNDAWWSALERDVRKLREPGSHNAGFVGSALRYAILALKSYRGDKDNKHCVVLADEALEMTHDEAAAILETAHKNKVKIHFIRSFSANASAAEASVIRTLCRCCPVDSGECLTPSLGCCYECGVSVGLNANFSIPDDLIDIGMLRIDDSDMDDESLASTSTAENVPIIAHFAGCRDQHAEFAGASEAELKRVEASSMTSIGMSIKVKHLQKRNDETSNTSTKYKMVTTSREIVLTIDDIQSVAKALDEPIAAVRCGILLPCYGRSGRLSGPCTLKHDVSTRFTQSALEFWLTPANDDLVLMYSRQRPRSEQIVQRITRHRAEVFCRATRSGDTDAIENARALGMPVIKYPLPNDRSQRAFALVLGVGVARQEKFFWLTRPDLQTGIEELENLKTMLAAPPTLENYTGVPQSVIHDMSLAQVALNEEVASEIDTPKTPPKKPIRKPPASKRRPSSSMSSMSSSSSSMKQPDQEWLSSIVKSASSYVPIVAPIVAESKEDAKPKQDESTDDAKRKPDDANSSPSAQPAPNMRVDVTNLSTLFQ</sequence>
<dbReference type="Gramene" id="ABO95236">
    <property type="protein sequence ID" value="ABO95236"/>
    <property type="gene ID" value="OSTLU_14602"/>
</dbReference>
<keyword evidence="3" id="KW-1185">Reference proteome</keyword>
<dbReference type="EMBL" id="CP000583">
    <property type="protein sequence ID" value="ABO95236.1"/>
    <property type="molecule type" value="Genomic_DNA"/>
</dbReference>
<evidence type="ECO:0000313" key="2">
    <source>
        <dbReference type="EMBL" id="ABO95236.1"/>
    </source>
</evidence>
<gene>
    <name evidence="2" type="ORF">OSTLU_14602</name>
</gene>
<dbReference type="Proteomes" id="UP000001568">
    <property type="component" value="Chromosome 3"/>
</dbReference>
<dbReference type="KEGG" id="olu:OSTLU_14602"/>
<feature type="region of interest" description="Disordered" evidence="1">
    <location>
        <begin position="495"/>
        <end position="545"/>
    </location>
</feature>
<dbReference type="RefSeq" id="XP_001416943.1">
    <property type="nucleotide sequence ID" value="XM_001416906.1"/>
</dbReference>
<evidence type="ECO:0000313" key="3">
    <source>
        <dbReference type="Proteomes" id="UP000001568"/>
    </source>
</evidence>
<organism evidence="2 3">
    <name type="scientific">Ostreococcus lucimarinus (strain CCE9901)</name>
    <dbReference type="NCBI Taxonomy" id="436017"/>
    <lineage>
        <taxon>Eukaryota</taxon>
        <taxon>Viridiplantae</taxon>
        <taxon>Chlorophyta</taxon>
        <taxon>Mamiellophyceae</taxon>
        <taxon>Mamiellales</taxon>
        <taxon>Bathycoccaceae</taxon>
        <taxon>Ostreococcus</taxon>
    </lineage>
</organism>
<name>A4RUE0_OSTLU</name>
<evidence type="ECO:0000256" key="1">
    <source>
        <dbReference type="SAM" id="MobiDB-lite"/>
    </source>
</evidence>